<keyword evidence="1" id="KW-0472">Membrane</keyword>
<evidence type="ECO:0008006" key="4">
    <source>
        <dbReference type="Google" id="ProtNLM"/>
    </source>
</evidence>
<keyword evidence="1" id="KW-1133">Transmembrane helix</keyword>
<proteinExistence type="predicted"/>
<dbReference type="RefSeq" id="WP_189010388.1">
    <property type="nucleotide sequence ID" value="NZ_BMPP01000014.1"/>
</dbReference>
<evidence type="ECO:0000313" key="3">
    <source>
        <dbReference type="Proteomes" id="UP000647587"/>
    </source>
</evidence>
<organism evidence="2 3">
    <name type="scientific">Deinococcus malanensis</name>
    <dbReference type="NCBI Taxonomy" id="1706855"/>
    <lineage>
        <taxon>Bacteria</taxon>
        <taxon>Thermotogati</taxon>
        <taxon>Deinococcota</taxon>
        <taxon>Deinococci</taxon>
        <taxon>Deinococcales</taxon>
        <taxon>Deinococcaceae</taxon>
        <taxon>Deinococcus</taxon>
    </lineage>
</organism>
<keyword evidence="3" id="KW-1185">Reference proteome</keyword>
<comment type="caution">
    <text evidence="2">The sequence shown here is derived from an EMBL/GenBank/DDBJ whole genome shotgun (WGS) entry which is preliminary data.</text>
</comment>
<evidence type="ECO:0000313" key="2">
    <source>
        <dbReference type="EMBL" id="GGK34783.1"/>
    </source>
</evidence>
<keyword evidence="1" id="KW-0812">Transmembrane</keyword>
<reference evidence="3" key="1">
    <citation type="journal article" date="2019" name="Int. J. Syst. Evol. Microbiol.">
        <title>The Global Catalogue of Microorganisms (GCM) 10K type strain sequencing project: providing services to taxonomists for standard genome sequencing and annotation.</title>
        <authorList>
            <consortium name="The Broad Institute Genomics Platform"/>
            <consortium name="The Broad Institute Genome Sequencing Center for Infectious Disease"/>
            <person name="Wu L."/>
            <person name="Ma J."/>
        </authorList>
    </citation>
    <scope>NUCLEOTIDE SEQUENCE [LARGE SCALE GENOMIC DNA]</scope>
    <source>
        <strain evidence="3">JCM 30331</strain>
    </source>
</reference>
<accession>A0ABQ2F2N9</accession>
<sequence length="85" mass="9539">MNEAMRSGALPSGLGAAVLLVGVALTWDFHPVRRRQWRVMLMVYVAGWLEWLPRVWSYTGWPMTYAPLFAALVIARLLDLPPSAA</sequence>
<name>A0ABQ2F2N9_9DEIO</name>
<protein>
    <recommendedName>
        <fullName evidence="4">Lycopene cyclase domain-containing protein</fullName>
    </recommendedName>
</protein>
<dbReference type="EMBL" id="BMPP01000014">
    <property type="protein sequence ID" value="GGK34783.1"/>
    <property type="molecule type" value="Genomic_DNA"/>
</dbReference>
<dbReference type="Proteomes" id="UP000647587">
    <property type="component" value="Unassembled WGS sequence"/>
</dbReference>
<evidence type="ECO:0000256" key="1">
    <source>
        <dbReference type="SAM" id="Phobius"/>
    </source>
</evidence>
<gene>
    <name evidence="2" type="ORF">GCM10008955_30930</name>
</gene>
<feature type="transmembrane region" description="Helical" evidence="1">
    <location>
        <begin position="6"/>
        <end position="27"/>
    </location>
</feature>